<feature type="chain" id="PRO_5043342544" evidence="4">
    <location>
        <begin position="28"/>
        <end position="487"/>
    </location>
</feature>
<evidence type="ECO:0000256" key="3">
    <source>
        <dbReference type="ARBA" id="ARBA00022801"/>
    </source>
</evidence>
<dbReference type="PRINTS" id="PR00793">
    <property type="entry name" value="PROAMNOPTASE"/>
</dbReference>
<dbReference type="EMBL" id="JAZIBG010000049">
    <property type="protein sequence ID" value="MEF7616799.1"/>
    <property type="molecule type" value="Genomic_DNA"/>
</dbReference>
<evidence type="ECO:0000259" key="5">
    <source>
        <dbReference type="Pfam" id="PF00561"/>
    </source>
</evidence>
<comment type="caution">
    <text evidence="7">The sequence shown here is derived from an EMBL/GenBank/DDBJ whole genome shotgun (WGS) entry which is preliminary data.</text>
</comment>
<dbReference type="Proteomes" id="UP001336250">
    <property type="component" value="Unassembled WGS sequence"/>
</dbReference>
<dbReference type="Gene3D" id="3.40.50.1820">
    <property type="entry name" value="alpha/beta hydrolase"/>
    <property type="match status" value="1"/>
</dbReference>
<dbReference type="Pfam" id="PF00561">
    <property type="entry name" value="Abhydrolase_1"/>
    <property type="match status" value="1"/>
</dbReference>
<dbReference type="SUPFAM" id="SSF53474">
    <property type="entry name" value="alpha/beta-Hydrolases"/>
    <property type="match status" value="1"/>
</dbReference>
<dbReference type="InterPro" id="IPR051601">
    <property type="entry name" value="Serine_prot/Carboxylest_S33"/>
</dbReference>
<dbReference type="InterPro" id="IPR000073">
    <property type="entry name" value="AB_hydrolase_1"/>
</dbReference>
<sequence>MKRRGRSKTLAGACLACAAVMGGAVQAAPVLQPCRLDGIEHEARCGRVERALDPSQPDGPRIAVHFAVLPALARHRHPDPVFFFAGGPGQSAIDLAGPVAGMLARFRNRRDIVLIDQRGTGRSAPLRCDGDDAVDAALALPPEAGAQRARLAACRSRLQALPYADLRQFTTAIAAADADAVRAALGAGQVNLVGVSYGTRLALAYLRQFPGHVRRVVLDGVAPPDMVLPQAFAADQRRAVDAVLSGCEADPACARRHGGLRARWAALRGGPPREWPVVHPVTGEVVRQRVTAEVLDAAVRGPLYSPALASALPEAMDAAVRGRLEPLAGLAHAAAGRRGQGVAMGMHLSVVCAEDVPRLPPASSDEDATVRSYRDACASWPRGAVPPAFYTLPAATAPVLLLSGGLDPVTPPRHGERVAGALGEQARHVVVPQAGHGVLALPCLREVLFRFVDTDEATAAASAVAADAQCAAGVPRPPTYLPMEPRR</sequence>
<accession>A0AAW9QMG4</accession>
<dbReference type="AlphaFoldDB" id="A0AAW9QMG4"/>
<evidence type="ECO:0000313" key="7">
    <source>
        <dbReference type="EMBL" id="MEF7616799.1"/>
    </source>
</evidence>
<keyword evidence="2 4" id="KW-0732">Signal</keyword>
<reference evidence="7 8" key="1">
    <citation type="submission" date="2024-02" db="EMBL/GenBank/DDBJ databases">
        <title>Genome sequence of Aquincola sp. MAHUQ-54.</title>
        <authorList>
            <person name="Huq M.A."/>
        </authorList>
    </citation>
    <scope>NUCLEOTIDE SEQUENCE [LARGE SCALE GENOMIC DNA]</scope>
    <source>
        <strain evidence="7 8">MAHUQ-54</strain>
    </source>
</reference>
<evidence type="ECO:0000256" key="4">
    <source>
        <dbReference type="SAM" id="SignalP"/>
    </source>
</evidence>
<dbReference type="RefSeq" id="WP_332292393.1">
    <property type="nucleotide sequence ID" value="NZ_JAZIBG010000049.1"/>
</dbReference>
<comment type="similarity">
    <text evidence="1">Belongs to the peptidase S33 family.</text>
</comment>
<feature type="signal peptide" evidence="4">
    <location>
        <begin position="1"/>
        <end position="27"/>
    </location>
</feature>
<organism evidence="7 8">
    <name type="scientific">Aquincola agrisoli</name>
    <dbReference type="NCBI Taxonomy" id="3119538"/>
    <lineage>
        <taxon>Bacteria</taxon>
        <taxon>Pseudomonadati</taxon>
        <taxon>Pseudomonadota</taxon>
        <taxon>Betaproteobacteria</taxon>
        <taxon>Burkholderiales</taxon>
        <taxon>Sphaerotilaceae</taxon>
        <taxon>Aquincola</taxon>
    </lineage>
</organism>
<dbReference type="PANTHER" id="PTHR43248:SF29">
    <property type="entry name" value="TRIPEPTIDYL AMINOPEPTIDASE"/>
    <property type="match status" value="1"/>
</dbReference>
<dbReference type="Pfam" id="PF08386">
    <property type="entry name" value="Abhydrolase_4"/>
    <property type="match status" value="1"/>
</dbReference>
<dbReference type="InterPro" id="IPR002410">
    <property type="entry name" value="Peptidase_S33"/>
</dbReference>
<keyword evidence="3 7" id="KW-0378">Hydrolase</keyword>
<feature type="domain" description="Peptidase S33 tripeptidyl aminopeptidase-like C-terminal" evidence="6">
    <location>
        <begin position="374"/>
        <end position="456"/>
    </location>
</feature>
<proteinExistence type="inferred from homology"/>
<dbReference type="GO" id="GO:0006508">
    <property type="term" value="P:proteolysis"/>
    <property type="evidence" value="ECO:0007669"/>
    <property type="project" value="InterPro"/>
</dbReference>
<protein>
    <submittedName>
        <fullName evidence="7">Alpha/beta fold hydrolase</fullName>
    </submittedName>
</protein>
<dbReference type="InterPro" id="IPR029058">
    <property type="entry name" value="AB_hydrolase_fold"/>
</dbReference>
<keyword evidence="8" id="KW-1185">Reference proteome</keyword>
<evidence type="ECO:0000259" key="6">
    <source>
        <dbReference type="Pfam" id="PF08386"/>
    </source>
</evidence>
<name>A0AAW9QMG4_9BURK</name>
<dbReference type="PANTHER" id="PTHR43248">
    <property type="entry name" value="2-SUCCINYL-6-HYDROXY-2,4-CYCLOHEXADIENE-1-CARBOXYLATE SYNTHASE"/>
    <property type="match status" value="1"/>
</dbReference>
<dbReference type="InterPro" id="IPR013595">
    <property type="entry name" value="Pept_S33_TAP-like_C"/>
</dbReference>
<evidence type="ECO:0000256" key="1">
    <source>
        <dbReference type="ARBA" id="ARBA00010088"/>
    </source>
</evidence>
<feature type="domain" description="AB hydrolase-1" evidence="5">
    <location>
        <begin position="80"/>
        <end position="226"/>
    </location>
</feature>
<dbReference type="GO" id="GO:0008233">
    <property type="term" value="F:peptidase activity"/>
    <property type="evidence" value="ECO:0007669"/>
    <property type="project" value="InterPro"/>
</dbReference>
<gene>
    <name evidence="7" type="ORF">V4F39_22990</name>
</gene>
<evidence type="ECO:0000256" key="2">
    <source>
        <dbReference type="ARBA" id="ARBA00022729"/>
    </source>
</evidence>
<evidence type="ECO:0000313" key="8">
    <source>
        <dbReference type="Proteomes" id="UP001336250"/>
    </source>
</evidence>